<evidence type="ECO:0000313" key="4">
    <source>
        <dbReference type="Proteomes" id="UP000013200"/>
    </source>
</evidence>
<evidence type="ECO:0000313" key="5">
    <source>
        <dbReference type="Proteomes" id="UP000652691"/>
    </source>
</evidence>
<dbReference type="HOGENOM" id="CLU_1575106_0_0_6"/>
<dbReference type="STRING" id="1217698.F888_02493"/>
<dbReference type="PROSITE" id="PS51257">
    <property type="entry name" value="PROKAR_LIPOPROTEIN"/>
    <property type="match status" value="1"/>
</dbReference>
<keyword evidence="4" id="KW-1185">Reference proteome</keyword>
<organism evidence="2 4">
    <name type="scientific">Acinetobacter courvalinii</name>
    <dbReference type="NCBI Taxonomy" id="280147"/>
    <lineage>
        <taxon>Bacteria</taxon>
        <taxon>Pseudomonadati</taxon>
        <taxon>Pseudomonadota</taxon>
        <taxon>Gammaproteobacteria</taxon>
        <taxon>Moraxellales</taxon>
        <taxon>Moraxellaceae</taxon>
        <taxon>Acinetobacter</taxon>
    </lineage>
</organism>
<comment type="caution">
    <text evidence="2">The sequence shown here is derived from an EMBL/GenBank/DDBJ whole genome shotgun (WGS) entry which is preliminary data.</text>
</comment>
<dbReference type="GeneID" id="80103395"/>
<dbReference type="Proteomes" id="UP000652691">
    <property type="component" value="Unassembled WGS sequence"/>
</dbReference>
<reference evidence="3" key="3">
    <citation type="submission" date="2024-03" db="EMBL/GenBank/DDBJ databases">
        <authorList>
            <person name="Sun Q."/>
            <person name="Sedlacek I."/>
        </authorList>
    </citation>
    <scope>NUCLEOTIDE SEQUENCE</scope>
    <source>
        <strain evidence="3">CCM 8635</strain>
    </source>
</reference>
<keyword evidence="1" id="KW-0732">Signal</keyword>
<evidence type="ECO:0000313" key="2">
    <source>
        <dbReference type="EMBL" id="ENX37157.1"/>
    </source>
</evidence>
<dbReference type="AlphaFoldDB" id="N9RDD6"/>
<dbReference type="EMBL" id="APSA01000007">
    <property type="protein sequence ID" value="ENX37157.1"/>
    <property type="molecule type" value="Genomic_DNA"/>
</dbReference>
<evidence type="ECO:0000313" key="3">
    <source>
        <dbReference type="EMBL" id="GGH29047.1"/>
    </source>
</evidence>
<name>N9RDD6_9GAMM</name>
<proteinExistence type="predicted"/>
<feature type="chain" id="PRO_5044737352" evidence="1">
    <location>
        <begin position="27"/>
        <end position="166"/>
    </location>
</feature>
<protein>
    <submittedName>
        <fullName evidence="2">Uncharacterized protein</fullName>
    </submittedName>
</protein>
<gene>
    <name evidence="2" type="ORF">F888_02493</name>
    <name evidence="3" type="ORF">GCM10007354_08230</name>
</gene>
<dbReference type="RefSeq" id="WP_005286364.1">
    <property type="nucleotide sequence ID" value="NZ_BMDA01000001.1"/>
</dbReference>
<feature type="signal peptide" evidence="1">
    <location>
        <begin position="1"/>
        <end position="26"/>
    </location>
</feature>
<accession>N9RDD6</accession>
<evidence type="ECO:0000256" key="1">
    <source>
        <dbReference type="SAM" id="SignalP"/>
    </source>
</evidence>
<dbReference type="EMBL" id="BMDA01000001">
    <property type="protein sequence ID" value="GGH29047.1"/>
    <property type="molecule type" value="Genomic_DNA"/>
</dbReference>
<sequence>MTMNNKKYLTLFLCLFISACAPYIVADDEIVQHVHLDKLTASQISGMSGDLFTFNMVAERSLRHFYVQGNYKYSYFRCTPIQDYVVIGSVSIDEEHVEHGMYISSGFFKVCEDESMNTCLRKTQIEGLLTDNLSCRLVVGGLFKKSKVIADSIVITRDSILESKNL</sequence>
<dbReference type="Proteomes" id="UP000013200">
    <property type="component" value="Unassembled WGS sequence"/>
</dbReference>
<reference evidence="2 4" key="1">
    <citation type="submission" date="2013-02" db="EMBL/GenBank/DDBJ databases">
        <title>The Genome Sequence of Acinetobacter sp. NIPH 3623.</title>
        <authorList>
            <consortium name="The Broad Institute Genome Sequencing Platform"/>
            <consortium name="The Broad Institute Genome Sequencing Center for Infectious Disease"/>
            <person name="Cerqueira G."/>
            <person name="Feldgarden M."/>
            <person name="Courvalin P."/>
            <person name="Perichon B."/>
            <person name="Grillot-Courvalin C."/>
            <person name="Clermont D."/>
            <person name="Rocha E."/>
            <person name="Yoon E.-J."/>
            <person name="Nemec A."/>
            <person name="Walker B."/>
            <person name="Young S.K."/>
            <person name="Zeng Q."/>
            <person name="Gargeya S."/>
            <person name="Fitzgerald M."/>
            <person name="Haas B."/>
            <person name="Abouelleil A."/>
            <person name="Alvarado L."/>
            <person name="Arachchi H.M."/>
            <person name="Berlin A.M."/>
            <person name="Chapman S.B."/>
            <person name="Dewar J."/>
            <person name="Goldberg J."/>
            <person name="Griggs A."/>
            <person name="Gujja S."/>
            <person name="Hansen M."/>
            <person name="Howarth C."/>
            <person name="Imamovic A."/>
            <person name="Larimer J."/>
            <person name="McCowan C."/>
            <person name="Murphy C."/>
            <person name="Neiman D."/>
            <person name="Pearson M."/>
            <person name="Priest M."/>
            <person name="Roberts A."/>
            <person name="Saif S."/>
            <person name="Shea T."/>
            <person name="Sisk P."/>
            <person name="Sykes S."/>
            <person name="Wortman J."/>
            <person name="Nusbaum C."/>
            <person name="Birren B."/>
        </authorList>
    </citation>
    <scope>NUCLEOTIDE SEQUENCE [LARGE SCALE GENOMIC DNA]</scope>
    <source>
        <strain evidence="2 4">NIPH 3623</strain>
    </source>
</reference>
<reference evidence="3 5" key="2">
    <citation type="journal article" date="2014" name="Int. J. Syst. Evol. Microbiol.">
        <title>Complete genome sequence of Corynebacterium casei LMG S-19264T (=DSM 44701T), isolated from a smear-ripened cheese.</title>
        <authorList>
            <consortium name="US DOE Joint Genome Institute (JGI-PGF)"/>
            <person name="Walter F."/>
            <person name="Albersmeier A."/>
            <person name="Kalinowski J."/>
            <person name="Ruckert C."/>
        </authorList>
    </citation>
    <scope>NUCLEOTIDE SEQUENCE [LARGE SCALE GENOMIC DNA]</scope>
    <source>
        <strain evidence="3 5">CCM 8635</strain>
    </source>
</reference>